<evidence type="ECO:0000313" key="1">
    <source>
        <dbReference type="EMBL" id="GGH18262.1"/>
    </source>
</evidence>
<evidence type="ECO:0000313" key="3">
    <source>
        <dbReference type="Proteomes" id="UP000532273"/>
    </source>
</evidence>
<dbReference type="RefSeq" id="WP_183768369.1">
    <property type="nucleotide sequence ID" value="NZ_BMHZ01000004.1"/>
</dbReference>
<name>A0A7W6KF12_9SPHI</name>
<dbReference type="Proteomes" id="UP000642938">
    <property type="component" value="Unassembled WGS sequence"/>
</dbReference>
<dbReference type="Proteomes" id="UP000532273">
    <property type="component" value="Unassembled WGS sequence"/>
</dbReference>
<dbReference type="EMBL" id="BMHZ01000004">
    <property type="protein sequence ID" value="GGH18262.1"/>
    <property type="molecule type" value="Genomic_DNA"/>
</dbReference>
<evidence type="ECO:0000313" key="4">
    <source>
        <dbReference type="Proteomes" id="UP000642938"/>
    </source>
</evidence>
<comment type="caution">
    <text evidence="2">The sequence shown here is derived from an EMBL/GenBank/DDBJ whole genome shotgun (WGS) entry which is preliminary data.</text>
</comment>
<dbReference type="AlphaFoldDB" id="A0A7W6KF12"/>
<reference evidence="1" key="4">
    <citation type="submission" date="2024-05" db="EMBL/GenBank/DDBJ databases">
        <authorList>
            <person name="Sun Q."/>
            <person name="Zhou Y."/>
        </authorList>
    </citation>
    <scope>NUCLEOTIDE SEQUENCE</scope>
    <source>
        <strain evidence="1">CGMCC 1.15287</strain>
    </source>
</reference>
<proteinExistence type="predicted"/>
<dbReference type="EMBL" id="JACIEF010000004">
    <property type="protein sequence ID" value="MBB4110504.1"/>
    <property type="molecule type" value="Genomic_DNA"/>
</dbReference>
<reference evidence="1" key="1">
    <citation type="journal article" date="2014" name="Int. J. Syst. Evol. Microbiol.">
        <title>Complete genome of a new Firmicutes species belonging to the dominant human colonic microbiota ('Ruminococcus bicirculans') reveals two chromosomes and a selective capacity to utilize plant glucans.</title>
        <authorList>
            <consortium name="NISC Comparative Sequencing Program"/>
            <person name="Wegmann U."/>
            <person name="Louis P."/>
            <person name="Goesmann A."/>
            <person name="Henrissat B."/>
            <person name="Duncan S.H."/>
            <person name="Flint H.J."/>
        </authorList>
    </citation>
    <scope>NUCLEOTIDE SEQUENCE</scope>
    <source>
        <strain evidence="1">CGMCC 1.15287</strain>
    </source>
</reference>
<organism evidence="2 3">
    <name type="scientific">Pedobacter zeae</name>
    <dbReference type="NCBI Taxonomy" id="1737356"/>
    <lineage>
        <taxon>Bacteria</taxon>
        <taxon>Pseudomonadati</taxon>
        <taxon>Bacteroidota</taxon>
        <taxon>Sphingobacteriia</taxon>
        <taxon>Sphingobacteriales</taxon>
        <taxon>Sphingobacteriaceae</taxon>
        <taxon>Pedobacter</taxon>
    </lineage>
</organism>
<sequence length="164" mass="18706">MLTKEKQTQKFYWLKYEISAIQSLIQNSPGIDQFVFCYFFPETDQPAKPLLLIAYGYMATSNQYSSYFDKLEVYNNSALDLSGPIIMSNNIISLADILLLINTPDENGDKPDYLVFIPNVNRGHVFYDIKRFKRIDTGDVELLHNNDTGPIFTNPSPPATISVH</sequence>
<gene>
    <name evidence="1" type="ORF">GCM10007422_42380</name>
    <name evidence="2" type="ORF">GGQ60_004532</name>
</gene>
<protein>
    <submittedName>
        <fullName evidence="2">Uncharacterized protein</fullName>
    </submittedName>
</protein>
<reference evidence="4" key="2">
    <citation type="journal article" date="2019" name="Int. J. Syst. Evol. Microbiol.">
        <title>The Global Catalogue of Microorganisms (GCM) 10K type strain sequencing project: providing services to taxonomists for standard genome sequencing and annotation.</title>
        <authorList>
            <consortium name="The Broad Institute Genomics Platform"/>
            <consortium name="The Broad Institute Genome Sequencing Center for Infectious Disease"/>
            <person name="Wu L."/>
            <person name="Ma J."/>
        </authorList>
    </citation>
    <scope>NUCLEOTIDE SEQUENCE [LARGE SCALE GENOMIC DNA]</scope>
    <source>
        <strain evidence="4">CGMCC 1.15287</strain>
    </source>
</reference>
<accession>A0A7W6KF12</accession>
<evidence type="ECO:0000313" key="2">
    <source>
        <dbReference type="EMBL" id="MBB4110504.1"/>
    </source>
</evidence>
<keyword evidence="4" id="KW-1185">Reference proteome</keyword>
<reference evidence="2 3" key="3">
    <citation type="submission" date="2020-08" db="EMBL/GenBank/DDBJ databases">
        <title>Genomic Encyclopedia of Type Strains, Phase IV (KMG-IV): sequencing the most valuable type-strain genomes for metagenomic binning, comparative biology and taxonomic classification.</title>
        <authorList>
            <person name="Goeker M."/>
        </authorList>
    </citation>
    <scope>NUCLEOTIDE SEQUENCE [LARGE SCALE GENOMIC DNA]</scope>
    <source>
        <strain evidence="2 3">DSM 100774</strain>
    </source>
</reference>